<evidence type="ECO:0000256" key="6">
    <source>
        <dbReference type="ARBA" id="ARBA00023136"/>
    </source>
</evidence>
<evidence type="ECO:0000313" key="13">
    <source>
        <dbReference type="Proteomes" id="UP000076078"/>
    </source>
</evidence>
<organism evidence="12 13">
    <name type="scientific">Tieghemostelium lacteum</name>
    <name type="common">Slime mold</name>
    <name type="synonym">Dictyostelium lacteum</name>
    <dbReference type="NCBI Taxonomy" id="361077"/>
    <lineage>
        <taxon>Eukaryota</taxon>
        <taxon>Amoebozoa</taxon>
        <taxon>Evosea</taxon>
        <taxon>Eumycetozoa</taxon>
        <taxon>Dictyostelia</taxon>
        <taxon>Dictyosteliales</taxon>
        <taxon>Raperosteliaceae</taxon>
        <taxon>Tieghemostelium</taxon>
    </lineage>
</organism>
<comment type="similarity">
    <text evidence="2">Belongs to the lipase maturation factor family.</text>
</comment>
<feature type="transmembrane region" description="Helical" evidence="9">
    <location>
        <begin position="366"/>
        <end position="396"/>
    </location>
</feature>
<dbReference type="InterPro" id="IPR009613">
    <property type="entry name" value="LMF"/>
</dbReference>
<dbReference type="EMBL" id="LODT01000004">
    <property type="protein sequence ID" value="KYR02473.1"/>
    <property type="molecule type" value="Genomic_DNA"/>
</dbReference>
<feature type="transmembrane region" description="Helical" evidence="9">
    <location>
        <begin position="314"/>
        <end position="337"/>
    </location>
</feature>
<evidence type="ECO:0000259" key="10">
    <source>
        <dbReference type="Pfam" id="PF06762"/>
    </source>
</evidence>
<proteinExistence type="inferred from homology"/>
<protein>
    <recommendedName>
        <fullName evidence="8">Lipase maturation factor 2</fullName>
    </recommendedName>
</protein>
<feature type="domain" description="Lipase maturation factor 1/2 C-terminal" evidence="11">
    <location>
        <begin position="422"/>
        <end position="543"/>
    </location>
</feature>
<keyword evidence="5 9" id="KW-1133">Transmembrane helix</keyword>
<reference evidence="12 13" key="1">
    <citation type="submission" date="2015-12" db="EMBL/GenBank/DDBJ databases">
        <title>Dictyostelia acquired genes for synthesis and detection of signals that induce cell-type specialization by lateral gene transfer from prokaryotes.</title>
        <authorList>
            <person name="Gloeckner G."/>
            <person name="Schaap P."/>
        </authorList>
    </citation>
    <scope>NUCLEOTIDE SEQUENCE [LARGE SCALE GENOMIC DNA]</scope>
    <source>
        <strain evidence="12 13">TK</strain>
    </source>
</reference>
<keyword evidence="7" id="KW-0325">Glycoprotein</keyword>
<sequence>MKHSKTSSSNSSKRRVNLNNINSFKNWILSDGSIKFISYSIIVICVTQFILYTCLYRYLVLDRYERSYQLIQSLFVRGIGVIYLCAFYSLKIQVLGLYGKDGILPIKNYLKFIRNENHSFFEQPTLFKYLPFQFKDVYLTSSCNIGLILSLLVILNISTTPCLVALYLIYLSFKTVGGEFFQLQFDNLLLDTGFICILLPPYKIAPFLSLNTTEYYNDCVWWLVQFFNIRLFVASGFCKLTSGDDSWWNGTAMKYHWFTQPMPLSTSFYFQKLPLIVKLASCCFQFIVEILCPILIFCCIYTEINVLLLISLQICILASGNYGIFNLNSILICMAFLKDDNVPHMIRFVYEPFSTVNNFTNLQSSWFSMVFGIFQMGIGEMFIIISVLASIAPFAYSFRSFNHLRIPSLCTKLSSALENFGLFNYYGLFANMTKSRKEILFQGSNDKTEWFDYEFKYKIGSIDRIPTFVVGHLPRLDWRLWFCQFRPFSFYCENWFHLFIYKLLKGEKHVVSLLHSDPFQGKPPKYIRCMIAEYQFNLSPQQAIQEQQLNTNVDRYDYNDDNSSNNLKMKFEYGRWWKRQVPLQPYSPIASISENKKMIYHTD</sequence>
<dbReference type="InterPro" id="IPR057434">
    <property type="entry name" value="LMF1/2_N"/>
</dbReference>
<keyword evidence="13" id="KW-1185">Reference proteome</keyword>
<dbReference type="PANTHER" id="PTHR14463">
    <property type="entry name" value="LIPASE MATURATION FACTOR"/>
    <property type="match status" value="1"/>
</dbReference>
<feature type="transmembrane region" description="Helical" evidence="9">
    <location>
        <begin position="145"/>
        <end position="173"/>
    </location>
</feature>
<evidence type="ECO:0000256" key="7">
    <source>
        <dbReference type="ARBA" id="ARBA00023180"/>
    </source>
</evidence>
<feature type="transmembrane region" description="Helical" evidence="9">
    <location>
        <begin position="275"/>
        <end position="302"/>
    </location>
</feature>
<dbReference type="Proteomes" id="UP000076078">
    <property type="component" value="Unassembled WGS sequence"/>
</dbReference>
<feature type="transmembrane region" description="Helical" evidence="9">
    <location>
        <begin position="36"/>
        <end position="58"/>
    </location>
</feature>
<name>A0A152A8B4_TIELA</name>
<evidence type="ECO:0000256" key="1">
    <source>
        <dbReference type="ARBA" id="ARBA00004477"/>
    </source>
</evidence>
<dbReference type="GO" id="GO:0005789">
    <property type="term" value="C:endoplasmic reticulum membrane"/>
    <property type="evidence" value="ECO:0007669"/>
    <property type="project" value="UniProtKB-SubCell"/>
</dbReference>
<dbReference type="OrthoDB" id="434126at2759"/>
<keyword evidence="4" id="KW-0256">Endoplasmic reticulum</keyword>
<dbReference type="STRING" id="361077.A0A152A8B4"/>
<keyword evidence="3 9" id="KW-0812">Transmembrane</keyword>
<evidence type="ECO:0000259" key="11">
    <source>
        <dbReference type="Pfam" id="PF25179"/>
    </source>
</evidence>
<gene>
    <name evidence="12" type="ORF">DLAC_01313</name>
</gene>
<dbReference type="Pfam" id="PF06762">
    <property type="entry name" value="LMF1"/>
    <property type="match status" value="1"/>
</dbReference>
<comment type="subcellular location">
    <subcellularLocation>
        <location evidence="1">Endoplasmic reticulum membrane</location>
        <topology evidence="1">Multi-pass membrane protein</topology>
    </subcellularLocation>
</comment>
<dbReference type="InParanoid" id="A0A152A8B4"/>
<evidence type="ECO:0000256" key="8">
    <source>
        <dbReference type="ARBA" id="ARBA00040643"/>
    </source>
</evidence>
<accession>A0A152A8B4</accession>
<evidence type="ECO:0000256" key="4">
    <source>
        <dbReference type="ARBA" id="ARBA00022824"/>
    </source>
</evidence>
<evidence type="ECO:0000256" key="3">
    <source>
        <dbReference type="ARBA" id="ARBA00022692"/>
    </source>
</evidence>
<evidence type="ECO:0000256" key="5">
    <source>
        <dbReference type="ARBA" id="ARBA00022989"/>
    </source>
</evidence>
<feature type="transmembrane region" description="Helical" evidence="9">
    <location>
        <begin position="70"/>
        <end position="90"/>
    </location>
</feature>
<dbReference type="GO" id="GO:0051604">
    <property type="term" value="P:protein maturation"/>
    <property type="evidence" value="ECO:0007669"/>
    <property type="project" value="InterPro"/>
</dbReference>
<dbReference type="Pfam" id="PF25179">
    <property type="entry name" value="LMF1_C"/>
    <property type="match status" value="1"/>
</dbReference>
<feature type="domain" description="Lipase maturation factor 1/2 N-terminal" evidence="10">
    <location>
        <begin position="182"/>
        <end position="342"/>
    </location>
</feature>
<comment type="caution">
    <text evidence="12">The sequence shown here is derived from an EMBL/GenBank/DDBJ whole genome shotgun (WGS) entry which is preliminary data.</text>
</comment>
<evidence type="ECO:0000313" key="12">
    <source>
        <dbReference type="EMBL" id="KYR02473.1"/>
    </source>
</evidence>
<evidence type="ECO:0000256" key="9">
    <source>
        <dbReference type="SAM" id="Phobius"/>
    </source>
</evidence>
<dbReference type="InterPro" id="IPR057433">
    <property type="entry name" value="LMF1/2_C"/>
</dbReference>
<keyword evidence="6 9" id="KW-0472">Membrane</keyword>
<evidence type="ECO:0000256" key="2">
    <source>
        <dbReference type="ARBA" id="ARBA00005512"/>
    </source>
</evidence>
<dbReference type="PANTHER" id="PTHR14463:SF5">
    <property type="entry name" value="LIPASE MATURATION FACTOR 2"/>
    <property type="match status" value="1"/>
</dbReference>
<dbReference type="AlphaFoldDB" id="A0A152A8B4"/>
<dbReference type="OMA" id="CYIICNY"/>